<protein>
    <recommendedName>
        <fullName evidence="3">Deoxynucleoside kinase domain-containing protein</fullName>
    </recommendedName>
</protein>
<evidence type="ECO:0000313" key="2">
    <source>
        <dbReference type="Proteomes" id="UP000229459"/>
    </source>
</evidence>
<dbReference type="AlphaFoldDB" id="A0A2H0B6H2"/>
<organism evidence="1 2">
    <name type="scientific">Candidatus Beckwithbacteria bacterium CG23_combo_of_CG06-09_8_20_14_all_34_8</name>
    <dbReference type="NCBI Taxonomy" id="1974497"/>
    <lineage>
        <taxon>Bacteria</taxon>
        <taxon>Candidatus Beckwithiibacteriota</taxon>
    </lineage>
</organism>
<dbReference type="Proteomes" id="UP000229459">
    <property type="component" value="Unassembled WGS sequence"/>
</dbReference>
<sequence>MLGFSKELSPIQSQLLEVTQFAHEGPLPESWPIFVPPSPERLAGKRCFVVDLIGTPHTGKTSAMQYLRVNLPSDRPNFLGHYNFEFGRNLNQLEHPAENSPLTNQWFLYSMMKQGANEYLDMYTQWWPQSNRQVLAVTERGMIDSLATWRATNLIAHTRSEEPIDQQDQDVIAKVATSYAFLPDLIVRFHSSLQTAAEHRLTAGLSKFGKITNPEIFPILQYCYDYFSFWVYPLLQTQGIGYLELDASNPLEHNNQLLLNTIMVTMAQLNKGKITGYQQFNGFVEPEFTNA</sequence>
<gene>
    <name evidence="1" type="ORF">COX08_01975</name>
</gene>
<reference evidence="1 2" key="1">
    <citation type="submission" date="2017-09" db="EMBL/GenBank/DDBJ databases">
        <title>Depth-based differentiation of microbial function through sediment-hosted aquifers and enrichment of novel symbionts in the deep terrestrial subsurface.</title>
        <authorList>
            <person name="Probst A.J."/>
            <person name="Ladd B."/>
            <person name="Jarett J.K."/>
            <person name="Geller-Mcgrath D.E."/>
            <person name="Sieber C.M."/>
            <person name="Emerson J.B."/>
            <person name="Anantharaman K."/>
            <person name="Thomas B.C."/>
            <person name="Malmstrom R."/>
            <person name="Stieglmeier M."/>
            <person name="Klingl A."/>
            <person name="Woyke T."/>
            <person name="Ryan C.M."/>
            <person name="Banfield J.F."/>
        </authorList>
    </citation>
    <scope>NUCLEOTIDE SEQUENCE [LARGE SCALE GENOMIC DNA]</scope>
    <source>
        <strain evidence="1">CG23_combo_of_CG06-09_8_20_14_all_34_8</strain>
    </source>
</reference>
<evidence type="ECO:0008006" key="3">
    <source>
        <dbReference type="Google" id="ProtNLM"/>
    </source>
</evidence>
<name>A0A2H0B6H2_9BACT</name>
<dbReference type="EMBL" id="PCSR01000045">
    <property type="protein sequence ID" value="PIP53259.1"/>
    <property type="molecule type" value="Genomic_DNA"/>
</dbReference>
<evidence type="ECO:0000313" key="1">
    <source>
        <dbReference type="EMBL" id="PIP53259.1"/>
    </source>
</evidence>
<comment type="caution">
    <text evidence="1">The sequence shown here is derived from an EMBL/GenBank/DDBJ whole genome shotgun (WGS) entry which is preliminary data.</text>
</comment>
<proteinExistence type="predicted"/>
<accession>A0A2H0B6H2</accession>